<dbReference type="GO" id="GO:0005737">
    <property type="term" value="C:cytoplasm"/>
    <property type="evidence" value="ECO:0007669"/>
    <property type="project" value="TreeGrafter"/>
</dbReference>
<keyword evidence="2" id="KW-1185">Reference proteome</keyword>
<gene>
    <name evidence="1" type="ORF">B4U79_10014</name>
</gene>
<dbReference type="InterPro" id="IPR050784">
    <property type="entry name" value="IAP"/>
</dbReference>
<dbReference type="CDD" id="cd00022">
    <property type="entry name" value="BIR"/>
    <property type="match status" value="1"/>
</dbReference>
<dbReference type="PROSITE" id="PS50143">
    <property type="entry name" value="BIR_REPEAT_2"/>
    <property type="match status" value="1"/>
</dbReference>
<dbReference type="EMBL" id="NCKU01020275">
    <property type="protein sequence ID" value="RWR98622.1"/>
    <property type="molecule type" value="Genomic_DNA"/>
</dbReference>
<dbReference type="GO" id="GO:0061630">
    <property type="term" value="F:ubiquitin protein ligase activity"/>
    <property type="evidence" value="ECO:0007669"/>
    <property type="project" value="TreeGrafter"/>
</dbReference>
<dbReference type="PANTHER" id="PTHR10044">
    <property type="entry name" value="INHIBITOR OF APOPTOSIS"/>
    <property type="match status" value="1"/>
</dbReference>
<protein>
    <submittedName>
        <fullName evidence="1">Apoptosis 2 inhibitor-like protein</fullName>
    </submittedName>
</protein>
<dbReference type="GO" id="GO:0043066">
    <property type="term" value="P:negative regulation of apoptotic process"/>
    <property type="evidence" value="ECO:0007669"/>
    <property type="project" value="TreeGrafter"/>
</dbReference>
<dbReference type="InterPro" id="IPR001370">
    <property type="entry name" value="BIR_rpt"/>
</dbReference>
<evidence type="ECO:0000313" key="2">
    <source>
        <dbReference type="Proteomes" id="UP000285301"/>
    </source>
</evidence>
<feature type="non-terminal residue" evidence="1">
    <location>
        <position position="1"/>
    </location>
</feature>
<proteinExistence type="predicted"/>
<dbReference type="OrthoDB" id="6415325at2759"/>
<sequence length="132" mass="15491">ENKVIVVASAKCSCCKYLVRNDFGIHIYDLVITPEERLEILKVYQDEEPSQMMFESERLATFKNWSIDFISKEDLAKAGFYFLNDGDRVKCHYYKGVIYKWEPGDKPLEEHKRHFPFCSYLKLLGCTSDKTS</sequence>
<dbReference type="Proteomes" id="UP000285301">
    <property type="component" value="Unassembled WGS sequence"/>
</dbReference>
<dbReference type="PANTHER" id="PTHR10044:SF139">
    <property type="entry name" value="DEATH-ASSOCIATED INHIBITOR OF APOPTOSIS 2"/>
    <property type="match status" value="1"/>
</dbReference>
<dbReference type="Gene3D" id="1.10.1170.10">
    <property type="entry name" value="Inhibitor Of Apoptosis Protein (2mihbC-IAP-1), Chain A"/>
    <property type="match status" value="1"/>
</dbReference>
<dbReference type="STRING" id="1965070.A0A3S3NNG2"/>
<dbReference type="SMART" id="SM00238">
    <property type="entry name" value="BIR"/>
    <property type="match status" value="1"/>
</dbReference>
<name>A0A3S3NNG2_9ACAR</name>
<dbReference type="GO" id="GO:0005634">
    <property type="term" value="C:nucleus"/>
    <property type="evidence" value="ECO:0007669"/>
    <property type="project" value="TreeGrafter"/>
</dbReference>
<evidence type="ECO:0000313" key="1">
    <source>
        <dbReference type="EMBL" id="RWR98622.1"/>
    </source>
</evidence>
<dbReference type="GO" id="GO:0051726">
    <property type="term" value="P:regulation of cell cycle"/>
    <property type="evidence" value="ECO:0007669"/>
    <property type="project" value="TreeGrafter"/>
</dbReference>
<comment type="caution">
    <text evidence="1">The sequence shown here is derived from an EMBL/GenBank/DDBJ whole genome shotgun (WGS) entry which is preliminary data.</text>
</comment>
<dbReference type="Pfam" id="PF00653">
    <property type="entry name" value="BIR"/>
    <property type="match status" value="1"/>
</dbReference>
<accession>A0A3S3NNG2</accession>
<dbReference type="AlphaFoldDB" id="A0A3S3NNG2"/>
<dbReference type="GO" id="GO:0031398">
    <property type="term" value="P:positive regulation of protein ubiquitination"/>
    <property type="evidence" value="ECO:0007669"/>
    <property type="project" value="TreeGrafter"/>
</dbReference>
<dbReference type="GO" id="GO:0043027">
    <property type="term" value="F:cysteine-type endopeptidase inhibitor activity involved in apoptotic process"/>
    <property type="evidence" value="ECO:0007669"/>
    <property type="project" value="TreeGrafter"/>
</dbReference>
<dbReference type="SUPFAM" id="SSF57924">
    <property type="entry name" value="Inhibitor of apoptosis (IAP) repeat"/>
    <property type="match status" value="1"/>
</dbReference>
<organism evidence="1 2">
    <name type="scientific">Dinothrombium tinctorium</name>
    <dbReference type="NCBI Taxonomy" id="1965070"/>
    <lineage>
        <taxon>Eukaryota</taxon>
        <taxon>Metazoa</taxon>
        <taxon>Ecdysozoa</taxon>
        <taxon>Arthropoda</taxon>
        <taxon>Chelicerata</taxon>
        <taxon>Arachnida</taxon>
        <taxon>Acari</taxon>
        <taxon>Acariformes</taxon>
        <taxon>Trombidiformes</taxon>
        <taxon>Prostigmata</taxon>
        <taxon>Anystina</taxon>
        <taxon>Parasitengona</taxon>
        <taxon>Trombidioidea</taxon>
        <taxon>Trombidiidae</taxon>
        <taxon>Dinothrombium</taxon>
    </lineage>
</organism>
<reference evidence="1 2" key="1">
    <citation type="journal article" date="2018" name="Gigascience">
        <title>Genomes of trombidid mites reveal novel predicted allergens and laterally-transferred genes associated with secondary metabolism.</title>
        <authorList>
            <person name="Dong X."/>
            <person name="Chaisiri K."/>
            <person name="Xia D."/>
            <person name="Armstrong S.D."/>
            <person name="Fang Y."/>
            <person name="Donnelly M.J."/>
            <person name="Kadowaki T."/>
            <person name="McGarry J.W."/>
            <person name="Darby A.C."/>
            <person name="Makepeace B.L."/>
        </authorList>
    </citation>
    <scope>NUCLEOTIDE SEQUENCE [LARGE SCALE GENOMIC DNA]</scope>
    <source>
        <strain evidence="1">UoL-WK</strain>
    </source>
</reference>